<dbReference type="HOGENOM" id="CLU_077975_8_1_1"/>
<keyword evidence="4" id="KW-0393">Immunoglobulin domain</keyword>
<reference evidence="7" key="2">
    <citation type="submission" date="2025-08" db="UniProtKB">
        <authorList>
            <consortium name="Ensembl"/>
        </authorList>
    </citation>
    <scope>IDENTIFICATION</scope>
    <source>
        <strain evidence="7">Isolate ISIS603380</strain>
    </source>
</reference>
<organism evidence="7 8">
    <name type="scientific">Loxodonta africana</name>
    <name type="common">African elephant</name>
    <dbReference type="NCBI Taxonomy" id="9785"/>
    <lineage>
        <taxon>Eukaryota</taxon>
        <taxon>Metazoa</taxon>
        <taxon>Chordata</taxon>
        <taxon>Craniata</taxon>
        <taxon>Vertebrata</taxon>
        <taxon>Euteleostomi</taxon>
        <taxon>Mammalia</taxon>
        <taxon>Eutheria</taxon>
        <taxon>Afrotheria</taxon>
        <taxon>Proboscidea</taxon>
        <taxon>Elephantidae</taxon>
        <taxon>Loxodonta</taxon>
    </lineage>
</organism>
<dbReference type="PROSITE" id="PS50835">
    <property type="entry name" value="IG_LIKE"/>
    <property type="match status" value="1"/>
</dbReference>
<dbReference type="InParanoid" id="G3U4Q6"/>
<reference evidence="7 8" key="1">
    <citation type="submission" date="2009-06" db="EMBL/GenBank/DDBJ databases">
        <title>The Genome Sequence of Loxodonta africana (African elephant).</title>
        <authorList>
            <person name="Di Palma F."/>
            <person name="Heiman D."/>
            <person name="Young S."/>
            <person name="Johnson J."/>
            <person name="Lander E.S."/>
            <person name="Lindblad-Toh K."/>
        </authorList>
    </citation>
    <scope>NUCLEOTIDE SEQUENCE [LARGE SCALE GENOMIC DNA]</scope>
    <source>
        <strain evidence="7 8">Isolate ISIS603380</strain>
    </source>
</reference>
<dbReference type="FunFam" id="2.60.40.10:FF:002749">
    <property type="entry name" value="T cell receptor delta variable 3"/>
    <property type="match status" value="1"/>
</dbReference>
<dbReference type="GO" id="GO:0042101">
    <property type="term" value="C:T cell receptor complex"/>
    <property type="evidence" value="ECO:0007669"/>
    <property type="project" value="UniProtKB-KW"/>
</dbReference>
<keyword evidence="8" id="KW-1185">Reference proteome</keyword>
<evidence type="ECO:0000256" key="1">
    <source>
        <dbReference type="ARBA" id="ARBA00022729"/>
    </source>
</evidence>
<dbReference type="GO" id="GO:0002250">
    <property type="term" value="P:adaptive immune response"/>
    <property type="evidence" value="ECO:0007669"/>
    <property type="project" value="UniProtKB-KW"/>
</dbReference>
<gene>
    <name evidence="7" type="primary">TRDV3</name>
</gene>
<dbReference type="SUPFAM" id="SSF48726">
    <property type="entry name" value="Immunoglobulin"/>
    <property type="match status" value="1"/>
</dbReference>
<name>G3U4Q6_LOXAF</name>
<dbReference type="Pfam" id="PF07686">
    <property type="entry name" value="V-set"/>
    <property type="match status" value="1"/>
</dbReference>
<dbReference type="PANTHER" id="PTHR19367">
    <property type="entry name" value="T-CELL RECEPTOR ALPHA CHAIN V REGION"/>
    <property type="match status" value="1"/>
</dbReference>
<evidence type="ECO:0000259" key="6">
    <source>
        <dbReference type="PROSITE" id="PS50835"/>
    </source>
</evidence>
<dbReference type="STRING" id="9785.ENSLAFP00000022814"/>
<keyword evidence="5" id="KW-0391">Immunity</keyword>
<evidence type="ECO:0000313" key="8">
    <source>
        <dbReference type="Proteomes" id="UP000007646"/>
    </source>
</evidence>
<keyword evidence="1" id="KW-0732">Signal</keyword>
<keyword evidence="3" id="KW-0675">Receptor</keyword>
<evidence type="ECO:0000256" key="4">
    <source>
        <dbReference type="ARBA" id="ARBA00023319"/>
    </source>
</evidence>
<evidence type="ECO:0000256" key="3">
    <source>
        <dbReference type="ARBA" id="ARBA00023170"/>
    </source>
</evidence>
<dbReference type="InterPro" id="IPR013106">
    <property type="entry name" value="Ig_V-set"/>
</dbReference>
<evidence type="ECO:0000256" key="2">
    <source>
        <dbReference type="ARBA" id="ARBA00023130"/>
    </source>
</evidence>
<dbReference type="PANTHER" id="PTHR19367:SF39">
    <property type="entry name" value="IG-LIKE DOMAIN-CONTAINING PROTEIN"/>
    <property type="match status" value="1"/>
</dbReference>
<sequence>FWSFSCACSLSSLWDEGMLCNKVIQSATEQTVRLDSEATLLCTYETEHSNSHLYWYRMRPDHPFQFVLYRDNTRSKDADFTQGRFSVKHSQTQRTFHLVISSVRAGDSATYYCACGH</sequence>
<keyword evidence="2" id="KW-1064">Adaptive immunity</keyword>
<accession>G3U4Q6</accession>
<dbReference type="SMART" id="SM00406">
    <property type="entry name" value="IGv"/>
    <property type="match status" value="1"/>
</dbReference>
<keyword evidence="5" id="KW-1279">T cell receptor</keyword>
<dbReference type="Ensembl" id="ENSLAFT00000033591.1">
    <property type="protein sequence ID" value="ENSLAFP00000022814.1"/>
    <property type="gene ID" value="ENSLAFG00000032133.1"/>
</dbReference>
<dbReference type="GeneTree" id="ENSGT00730000111639"/>
<dbReference type="AlphaFoldDB" id="G3U4Q6"/>
<dbReference type="InterPro" id="IPR013783">
    <property type="entry name" value="Ig-like_fold"/>
</dbReference>
<dbReference type="Proteomes" id="UP000007646">
    <property type="component" value="Unassembled WGS sequence"/>
</dbReference>
<dbReference type="OMA" id="YCAMSTM"/>
<reference evidence="7" key="3">
    <citation type="submission" date="2025-09" db="UniProtKB">
        <authorList>
            <consortium name="Ensembl"/>
        </authorList>
    </citation>
    <scope>IDENTIFICATION</scope>
    <source>
        <strain evidence="7">Isolate ISIS603380</strain>
    </source>
</reference>
<dbReference type="InterPro" id="IPR036179">
    <property type="entry name" value="Ig-like_dom_sf"/>
</dbReference>
<dbReference type="InterPro" id="IPR051287">
    <property type="entry name" value="TCR_variable_region"/>
</dbReference>
<feature type="domain" description="Ig-like" evidence="6">
    <location>
        <begin position="21"/>
        <end position="117"/>
    </location>
</feature>
<proteinExistence type="predicted"/>
<evidence type="ECO:0000256" key="5">
    <source>
        <dbReference type="ARBA" id="ARBA00043266"/>
    </source>
</evidence>
<protein>
    <submittedName>
        <fullName evidence="7">T cell receptor delta variable 3</fullName>
    </submittedName>
</protein>
<dbReference type="Gene3D" id="2.60.40.10">
    <property type="entry name" value="Immunoglobulins"/>
    <property type="match status" value="1"/>
</dbReference>
<dbReference type="eggNOG" id="ENOG502SSK2">
    <property type="taxonomic scope" value="Eukaryota"/>
</dbReference>
<dbReference type="FunCoup" id="G3U4Q6">
    <property type="interactions" value="103"/>
</dbReference>
<evidence type="ECO:0000313" key="7">
    <source>
        <dbReference type="Ensembl" id="ENSLAFP00000022814.1"/>
    </source>
</evidence>
<dbReference type="InterPro" id="IPR007110">
    <property type="entry name" value="Ig-like_dom"/>
</dbReference>